<feature type="region of interest" description="Disordered" evidence="1">
    <location>
        <begin position="27"/>
        <end position="54"/>
    </location>
</feature>
<feature type="signal peptide" evidence="2">
    <location>
        <begin position="1"/>
        <end position="24"/>
    </location>
</feature>
<evidence type="ECO:0000256" key="1">
    <source>
        <dbReference type="SAM" id="MobiDB-lite"/>
    </source>
</evidence>
<dbReference type="PROSITE" id="PS51257">
    <property type="entry name" value="PROKAR_LIPOPROTEIN"/>
    <property type="match status" value="1"/>
</dbReference>
<keyword evidence="2" id="KW-0732">Signal</keyword>
<evidence type="ECO:0000313" key="4">
    <source>
        <dbReference type="Proteomes" id="UP000019678"/>
    </source>
</evidence>
<name>A0A017SW35_9BACT</name>
<sequence>MTRSPVRKLHPLALFLGLLLAACAAGEPSPEGRDTEEGDLAGPPGEALARSEDGAGAGDGDTACGVCDRQLGCVTPSCGCGAICIVPPCVRDDSGVCTTCPAFQCIPSPPYCKRDLDCPLGECAAGACTCVEDADCGADQRFQCNGGICAARKCTSSADCCDESGACLACSADGSCSSPILSAPDPSFSCAFSATEGNTAGLVALVATLLSAASLVTSRRARRR</sequence>
<organism evidence="3 4">
    <name type="scientific">Chondromyces apiculatus DSM 436</name>
    <dbReference type="NCBI Taxonomy" id="1192034"/>
    <lineage>
        <taxon>Bacteria</taxon>
        <taxon>Pseudomonadati</taxon>
        <taxon>Myxococcota</taxon>
        <taxon>Polyangia</taxon>
        <taxon>Polyangiales</taxon>
        <taxon>Polyangiaceae</taxon>
        <taxon>Chondromyces</taxon>
    </lineage>
</organism>
<dbReference type="EMBL" id="ASRX01000087">
    <property type="protein sequence ID" value="EYF01169.1"/>
    <property type="molecule type" value="Genomic_DNA"/>
</dbReference>
<reference evidence="3 4" key="1">
    <citation type="submission" date="2013-05" db="EMBL/GenBank/DDBJ databases">
        <title>Genome assembly of Chondromyces apiculatus DSM 436.</title>
        <authorList>
            <person name="Sharma G."/>
            <person name="Khatri I."/>
            <person name="Kaur C."/>
            <person name="Mayilraj S."/>
            <person name="Subramanian S."/>
        </authorList>
    </citation>
    <scope>NUCLEOTIDE SEQUENCE [LARGE SCALE GENOMIC DNA]</scope>
    <source>
        <strain evidence="3 4">DSM 436</strain>
    </source>
</reference>
<comment type="caution">
    <text evidence="3">The sequence shown here is derived from an EMBL/GenBank/DDBJ whole genome shotgun (WGS) entry which is preliminary data.</text>
</comment>
<dbReference type="OrthoDB" id="5502096at2"/>
<evidence type="ECO:0000313" key="3">
    <source>
        <dbReference type="EMBL" id="EYF01169.1"/>
    </source>
</evidence>
<dbReference type="AlphaFoldDB" id="A0A017SW35"/>
<gene>
    <name evidence="3" type="ORF">CAP_8592</name>
</gene>
<dbReference type="RefSeq" id="WP_156041494.1">
    <property type="nucleotide sequence ID" value="NZ_ASRX01000087.1"/>
</dbReference>
<evidence type="ECO:0000256" key="2">
    <source>
        <dbReference type="SAM" id="SignalP"/>
    </source>
</evidence>
<proteinExistence type="predicted"/>
<dbReference type="Proteomes" id="UP000019678">
    <property type="component" value="Unassembled WGS sequence"/>
</dbReference>
<protein>
    <submittedName>
        <fullName evidence="3">Uncharacterized protein</fullName>
    </submittedName>
</protein>
<feature type="chain" id="PRO_5001496080" evidence="2">
    <location>
        <begin position="25"/>
        <end position="224"/>
    </location>
</feature>
<accession>A0A017SW35</accession>
<dbReference type="STRING" id="1192034.CAP_8592"/>
<keyword evidence="4" id="KW-1185">Reference proteome</keyword>